<dbReference type="CDD" id="cd03442">
    <property type="entry name" value="BFIT_BACH"/>
    <property type="match status" value="2"/>
</dbReference>
<accession>A0A5B0DZ76</accession>
<protein>
    <submittedName>
        <fullName evidence="5">Acyl-CoA thioesterase</fullName>
    </submittedName>
</protein>
<dbReference type="PANTHER" id="PTHR11049:SF24">
    <property type="entry name" value="CYTOSOLIC ACYL COENZYME A THIOESTER HYDROLASE"/>
    <property type="match status" value="1"/>
</dbReference>
<feature type="domain" description="HotDog ACOT-type" evidence="4">
    <location>
        <begin position="2"/>
        <end position="114"/>
    </location>
</feature>
<proteinExistence type="inferred from homology"/>
<dbReference type="InterPro" id="IPR006683">
    <property type="entry name" value="Thioestr_dom"/>
</dbReference>
<dbReference type="Gene3D" id="3.10.129.10">
    <property type="entry name" value="Hotdog Thioesterase"/>
    <property type="match status" value="2"/>
</dbReference>
<dbReference type="GO" id="GO:0006637">
    <property type="term" value="P:acyl-CoA metabolic process"/>
    <property type="evidence" value="ECO:0007669"/>
    <property type="project" value="TreeGrafter"/>
</dbReference>
<sequence length="248" mass="26599">MTAPKTCLIDIVFPGDTNHHGTLFGGVGLAHMDKLAFITAGRYAHCDFVTASCERIDFRAPCRLGDIVELEGRIHRTGRRSLGVEVELVAEDPLSGERRSCATGIFNMVAVGTFDPPAKITEHGDLPGMLRVVDFVFPGSTSHYGSLYGGEALASMAKAAFVCATRHCRKAVVLASTRRIDFEDHIQPGEVMEITAFVETVGRSAMTIAVELRAENLHTGVARRCGGGQFVMVAVNSDHRPVAADTAG</sequence>
<dbReference type="Proteomes" id="UP000324738">
    <property type="component" value="Unassembled WGS sequence"/>
</dbReference>
<evidence type="ECO:0000256" key="3">
    <source>
        <dbReference type="PROSITE-ProRule" id="PRU01106"/>
    </source>
</evidence>
<dbReference type="GO" id="GO:0052816">
    <property type="term" value="F:long-chain fatty acyl-CoA hydrolase activity"/>
    <property type="evidence" value="ECO:0007669"/>
    <property type="project" value="TreeGrafter"/>
</dbReference>
<dbReference type="InterPro" id="IPR040170">
    <property type="entry name" value="Cytosol_ACT"/>
</dbReference>
<dbReference type="GO" id="GO:0005829">
    <property type="term" value="C:cytosol"/>
    <property type="evidence" value="ECO:0007669"/>
    <property type="project" value="TreeGrafter"/>
</dbReference>
<dbReference type="EMBL" id="VTWH01000001">
    <property type="protein sequence ID" value="KAA0971688.1"/>
    <property type="molecule type" value="Genomic_DNA"/>
</dbReference>
<dbReference type="InterPro" id="IPR029069">
    <property type="entry name" value="HotDog_dom_sf"/>
</dbReference>
<organism evidence="5 6">
    <name type="scientific">Aureimonas fodinaquatilis</name>
    <dbReference type="NCBI Taxonomy" id="2565783"/>
    <lineage>
        <taxon>Bacteria</taxon>
        <taxon>Pseudomonadati</taxon>
        <taxon>Pseudomonadota</taxon>
        <taxon>Alphaproteobacteria</taxon>
        <taxon>Hyphomicrobiales</taxon>
        <taxon>Aurantimonadaceae</taxon>
        <taxon>Aureimonas</taxon>
    </lineage>
</organism>
<feature type="domain" description="HotDog ACOT-type" evidence="4">
    <location>
        <begin position="126"/>
        <end position="238"/>
    </location>
</feature>
<keyword evidence="6" id="KW-1185">Reference proteome</keyword>
<keyword evidence="2 3" id="KW-0378">Hydrolase</keyword>
<evidence type="ECO:0000313" key="6">
    <source>
        <dbReference type="Proteomes" id="UP000324738"/>
    </source>
</evidence>
<reference evidence="5 6" key="1">
    <citation type="submission" date="2019-08" db="EMBL/GenBank/DDBJ databases">
        <title>Aureimonas fodiniaquatilis sp. nov., isolated from a coal mine wastewater.</title>
        <authorList>
            <person name="Kim W."/>
        </authorList>
    </citation>
    <scope>NUCLEOTIDE SEQUENCE [LARGE SCALE GENOMIC DNA]</scope>
    <source>
        <strain evidence="5 6">CAU 1482</strain>
    </source>
</reference>
<comment type="similarity">
    <text evidence="1">Belongs to the acyl coenzyme A hydrolase family.</text>
</comment>
<evidence type="ECO:0000313" key="5">
    <source>
        <dbReference type="EMBL" id="KAA0971688.1"/>
    </source>
</evidence>
<dbReference type="RefSeq" id="WP_149298555.1">
    <property type="nucleotide sequence ID" value="NZ_VTWH01000001.1"/>
</dbReference>
<evidence type="ECO:0000256" key="2">
    <source>
        <dbReference type="ARBA" id="ARBA00022801"/>
    </source>
</evidence>
<dbReference type="PANTHER" id="PTHR11049">
    <property type="entry name" value="ACYL COENZYME A THIOESTER HYDROLASE"/>
    <property type="match status" value="1"/>
</dbReference>
<dbReference type="OrthoDB" id="9801856at2"/>
<dbReference type="AlphaFoldDB" id="A0A5B0DZ76"/>
<evidence type="ECO:0000256" key="1">
    <source>
        <dbReference type="ARBA" id="ARBA00010458"/>
    </source>
</evidence>
<dbReference type="Pfam" id="PF03061">
    <property type="entry name" value="4HBT"/>
    <property type="match status" value="2"/>
</dbReference>
<dbReference type="InterPro" id="IPR033120">
    <property type="entry name" value="HOTDOG_ACOT"/>
</dbReference>
<evidence type="ECO:0000259" key="4">
    <source>
        <dbReference type="PROSITE" id="PS51770"/>
    </source>
</evidence>
<dbReference type="SUPFAM" id="SSF54637">
    <property type="entry name" value="Thioesterase/thiol ester dehydrase-isomerase"/>
    <property type="match status" value="2"/>
</dbReference>
<dbReference type="GO" id="GO:0009062">
    <property type="term" value="P:fatty acid catabolic process"/>
    <property type="evidence" value="ECO:0007669"/>
    <property type="project" value="TreeGrafter"/>
</dbReference>
<dbReference type="PROSITE" id="PS51770">
    <property type="entry name" value="HOTDOG_ACOT"/>
    <property type="match status" value="2"/>
</dbReference>
<gene>
    <name evidence="5" type="ORF">FPY71_00700</name>
</gene>
<name>A0A5B0DZ76_9HYPH</name>
<comment type="caution">
    <text evidence="5">The sequence shown here is derived from an EMBL/GenBank/DDBJ whole genome shotgun (WGS) entry which is preliminary data.</text>
</comment>